<reference evidence="1 2" key="1">
    <citation type="submission" date="2019-03" db="EMBL/GenBank/DDBJ databases">
        <title>Genomic Encyclopedia of Type Strains, Phase IV (KMG-IV): sequencing the most valuable type-strain genomes for metagenomic binning, comparative biology and taxonomic classification.</title>
        <authorList>
            <person name="Goeker M."/>
        </authorList>
    </citation>
    <scope>NUCLEOTIDE SEQUENCE [LARGE SCALE GENOMIC DNA]</scope>
    <source>
        <strain evidence="1 2">DSM 24179</strain>
    </source>
</reference>
<gene>
    <name evidence="1" type="ORF">EV194_101690</name>
</gene>
<dbReference type="EMBL" id="SLWK01000001">
    <property type="protein sequence ID" value="TCO11056.1"/>
    <property type="molecule type" value="Genomic_DNA"/>
</dbReference>
<keyword evidence="2" id="KW-1185">Reference proteome</keyword>
<organism evidence="1 2">
    <name type="scientific">Natronoflexus pectinivorans</name>
    <dbReference type="NCBI Taxonomy" id="682526"/>
    <lineage>
        <taxon>Bacteria</taxon>
        <taxon>Pseudomonadati</taxon>
        <taxon>Bacteroidota</taxon>
        <taxon>Bacteroidia</taxon>
        <taxon>Marinilabiliales</taxon>
        <taxon>Marinilabiliaceae</taxon>
        <taxon>Natronoflexus</taxon>
    </lineage>
</organism>
<evidence type="ECO:0000313" key="2">
    <source>
        <dbReference type="Proteomes" id="UP000295221"/>
    </source>
</evidence>
<accession>A0A4R2GS81</accession>
<dbReference type="Proteomes" id="UP000295221">
    <property type="component" value="Unassembled WGS sequence"/>
</dbReference>
<name>A0A4R2GS81_9BACT</name>
<proteinExistence type="predicted"/>
<dbReference type="AlphaFoldDB" id="A0A4R2GS81"/>
<evidence type="ECO:0000313" key="1">
    <source>
        <dbReference type="EMBL" id="TCO11056.1"/>
    </source>
</evidence>
<protein>
    <submittedName>
        <fullName evidence="1">Uncharacterized protein</fullName>
    </submittedName>
</protein>
<comment type="caution">
    <text evidence="1">The sequence shown here is derived from an EMBL/GenBank/DDBJ whole genome shotgun (WGS) entry which is preliminary data.</text>
</comment>
<sequence>MVHESEPLFFWHFRDHPLIINPHDVIYGNEYIHRE</sequence>